<gene>
    <name evidence="2" type="ORF">K452DRAFT_146138</name>
</gene>
<keyword evidence="1" id="KW-0812">Transmembrane</keyword>
<dbReference type="RefSeq" id="XP_033400443.1">
    <property type="nucleotide sequence ID" value="XM_033535485.1"/>
</dbReference>
<evidence type="ECO:0000313" key="3">
    <source>
        <dbReference type="Proteomes" id="UP000799438"/>
    </source>
</evidence>
<dbReference type="Proteomes" id="UP000799438">
    <property type="component" value="Unassembled WGS sequence"/>
</dbReference>
<evidence type="ECO:0000256" key="1">
    <source>
        <dbReference type="SAM" id="Phobius"/>
    </source>
</evidence>
<proteinExistence type="predicted"/>
<dbReference type="AlphaFoldDB" id="A0A6A6BQ69"/>
<dbReference type="GeneID" id="54292979"/>
<reference evidence="2" key="1">
    <citation type="journal article" date="2020" name="Stud. Mycol.">
        <title>101 Dothideomycetes genomes: a test case for predicting lifestyles and emergence of pathogens.</title>
        <authorList>
            <person name="Haridas S."/>
            <person name="Albert R."/>
            <person name="Binder M."/>
            <person name="Bloem J."/>
            <person name="Labutti K."/>
            <person name="Salamov A."/>
            <person name="Andreopoulos B."/>
            <person name="Baker S."/>
            <person name="Barry K."/>
            <person name="Bills G."/>
            <person name="Bluhm B."/>
            <person name="Cannon C."/>
            <person name="Castanera R."/>
            <person name="Culley D."/>
            <person name="Daum C."/>
            <person name="Ezra D."/>
            <person name="Gonzalez J."/>
            <person name="Henrissat B."/>
            <person name="Kuo A."/>
            <person name="Liang C."/>
            <person name="Lipzen A."/>
            <person name="Lutzoni F."/>
            <person name="Magnuson J."/>
            <person name="Mondo S."/>
            <person name="Nolan M."/>
            <person name="Ohm R."/>
            <person name="Pangilinan J."/>
            <person name="Park H.-J."/>
            <person name="Ramirez L."/>
            <person name="Alfaro M."/>
            <person name="Sun H."/>
            <person name="Tritt A."/>
            <person name="Yoshinaga Y."/>
            <person name="Zwiers L.-H."/>
            <person name="Turgeon B."/>
            <person name="Goodwin S."/>
            <person name="Spatafora J."/>
            <person name="Crous P."/>
            <person name="Grigoriev I."/>
        </authorList>
    </citation>
    <scope>NUCLEOTIDE SEQUENCE</scope>
    <source>
        <strain evidence="2">CBS 121167</strain>
    </source>
</reference>
<evidence type="ECO:0000313" key="2">
    <source>
        <dbReference type="EMBL" id="KAF2144731.1"/>
    </source>
</evidence>
<keyword evidence="1" id="KW-1133">Transmembrane helix</keyword>
<name>A0A6A6BQ69_9PEZI</name>
<organism evidence="2 3">
    <name type="scientific">Aplosporella prunicola CBS 121167</name>
    <dbReference type="NCBI Taxonomy" id="1176127"/>
    <lineage>
        <taxon>Eukaryota</taxon>
        <taxon>Fungi</taxon>
        <taxon>Dikarya</taxon>
        <taxon>Ascomycota</taxon>
        <taxon>Pezizomycotina</taxon>
        <taxon>Dothideomycetes</taxon>
        <taxon>Dothideomycetes incertae sedis</taxon>
        <taxon>Botryosphaeriales</taxon>
        <taxon>Aplosporellaceae</taxon>
        <taxon>Aplosporella</taxon>
    </lineage>
</organism>
<protein>
    <submittedName>
        <fullName evidence="2">Uncharacterized protein</fullName>
    </submittedName>
</protein>
<keyword evidence="1" id="KW-0472">Membrane</keyword>
<feature type="transmembrane region" description="Helical" evidence="1">
    <location>
        <begin position="112"/>
        <end position="135"/>
    </location>
</feature>
<keyword evidence="3" id="KW-1185">Reference proteome</keyword>
<accession>A0A6A6BQ69</accession>
<sequence>MPPPAAITCSAYDANRQASLHSCAGGEGKISRAWGREKREETPHTMTPCDHVHPLPNKDVALRPAASDQGWSRQPPDRRSWRAIRCKGCEHRCIGASVTVVRCSSQWNLINIPLSAFFFFSFLCCSWLLVCLPLFHPAQPAPSPPFHASGCISDVL</sequence>
<dbReference type="EMBL" id="ML995479">
    <property type="protein sequence ID" value="KAF2144731.1"/>
    <property type="molecule type" value="Genomic_DNA"/>
</dbReference>